<dbReference type="WBParaSite" id="PSU_v2.g18232.t1">
    <property type="protein sequence ID" value="PSU_v2.g18232.t1"/>
    <property type="gene ID" value="PSU_v2.g18232"/>
</dbReference>
<reference evidence="3" key="1">
    <citation type="submission" date="2022-11" db="UniProtKB">
        <authorList>
            <consortium name="WormBaseParasite"/>
        </authorList>
    </citation>
    <scope>IDENTIFICATION</scope>
</reference>
<feature type="compositionally biased region" description="Polar residues" evidence="1">
    <location>
        <begin position="37"/>
        <end position="62"/>
    </location>
</feature>
<keyword evidence="2" id="KW-1185">Reference proteome</keyword>
<sequence length="111" mass="12150">MATRAALNPSALEEQIQQRINAMQNGKLRRDSHPRTPLTTTNPAAMPLPSTSTTSELNQNQADVDGNDKSSNNNNNNPVEEEEVQQQQPSTSGESPAQDINIPEDDKNIKN</sequence>
<evidence type="ECO:0000256" key="1">
    <source>
        <dbReference type="SAM" id="MobiDB-lite"/>
    </source>
</evidence>
<evidence type="ECO:0000313" key="2">
    <source>
        <dbReference type="Proteomes" id="UP000887577"/>
    </source>
</evidence>
<feature type="region of interest" description="Disordered" evidence="1">
    <location>
        <begin position="1"/>
        <end position="111"/>
    </location>
</feature>
<feature type="compositionally biased region" description="Polar residues" evidence="1">
    <location>
        <begin position="15"/>
        <end position="24"/>
    </location>
</feature>
<dbReference type="AlphaFoldDB" id="A0A914YFK3"/>
<name>A0A914YFK3_9BILA</name>
<accession>A0A914YFK3</accession>
<evidence type="ECO:0000313" key="3">
    <source>
        <dbReference type="WBParaSite" id="PSU_v2.g18232.t1"/>
    </source>
</evidence>
<dbReference type="Proteomes" id="UP000887577">
    <property type="component" value="Unplaced"/>
</dbReference>
<organism evidence="2 3">
    <name type="scientific">Panagrolaimus superbus</name>
    <dbReference type="NCBI Taxonomy" id="310955"/>
    <lineage>
        <taxon>Eukaryota</taxon>
        <taxon>Metazoa</taxon>
        <taxon>Ecdysozoa</taxon>
        <taxon>Nematoda</taxon>
        <taxon>Chromadorea</taxon>
        <taxon>Rhabditida</taxon>
        <taxon>Tylenchina</taxon>
        <taxon>Panagrolaimomorpha</taxon>
        <taxon>Panagrolaimoidea</taxon>
        <taxon>Panagrolaimidae</taxon>
        <taxon>Panagrolaimus</taxon>
    </lineage>
</organism>
<protein>
    <submittedName>
        <fullName evidence="3">Uncharacterized protein</fullName>
    </submittedName>
</protein>
<proteinExistence type="predicted"/>